<keyword evidence="3" id="KW-1185">Reference proteome</keyword>
<dbReference type="EMBL" id="BTRK01000004">
    <property type="protein sequence ID" value="GMR50249.1"/>
    <property type="molecule type" value="Genomic_DNA"/>
</dbReference>
<evidence type="ECO:0000313" key="3">
    <source>
        <dbReference type="Proteomes" id="UP001328107"/>
    </source>
</evidence>
<sequence length="65" mass="7330">MALSMVLLFTLLCSLQRTREQPRMETAHSLMLFAHHCPPPVSSTRMTTFANSLPLTWLPTMPSSL</sequence>
<feature type="signal peptide" evidence="1">
    <location>
        <begin position="1"/>
        <end position="20"/>
    </location>
</feature>
<comment type="caution">
    <text evidence="2">The sequence shown here is derived from an EMBL/GenBank/DDBJ whole genome shotgun (WGS) entry which is preliminary data.</text>
</comment>
<evidence type="ECO:0000256" key="1">
    <source>
        <dbReference type="SAM" id="SignalP"/>
    </source>
</evidence>
<organism evidence="2 3">
    <name type="scientific">Pristionchus mayeri</name>
    <dbReference type="NCBI Taxonomy" id="1317129"/>
    <lineage>
        <taxon>Eukaryota</taxon>
        <taxon>Metazoa</taxon>
        <taxon>Ecdysozoa</taxon>
        <taxon>Nematoda</taxon>
        <taxon>Chromadorea</taxon>
        <taxon>Rhabditida</taxon>
        <taxon>Rhabditina</taxon>
        <taxon>Diplogasteromorpha</taxon>
        <taxon>Diplogasteroidea</taxon>
        <taxon>Neodiplogasteridae</taxon>
        <taxon>Pristionchus</taxon>
    </lineage>
</organism>
<dbReference type="Proteomes" id="UP001328107">
    <property type="component" value="Unassembled WGS sequence"/>
</dbReference>
<feature type="chain" id="PRO_5042920532" description="Secreted protein" evidence="1">
    <location>
        <begin position="21"/>
        <end position="65"/>
    </location>
</feature>
<keyword evidence="1" id="KW-0732">Signal</keyword>
<feature type="non-terminal residue" evidence="2">
    <location>
        <position position="65"/>
    </location>
</feature>
<accession>A0AAN5I3F1</accession>
<evidence type="ECO:0008006" key="4">
    <source>
        <dbReference type="Google" id="ProtNLM"/>
    </source>
</evidence>
<proteinExistence type="predicted"/>
<protein>
    <recommendedName>
        <fullName evidence="4">Secreted protein</fullName>
    </recommendedName>
</protein>
<evidence type="ECO:0000313" key="2">
    <source>
        <dbReference type="EMBL" id="GMR50249.1"/>
    </source>
</evidence>
<gene>
    <name evidence="2" type="ORF">PMAYCL1PPCAC_20444</name>
</gene>
<reference evidence="3" key="1">
    <citation type="submission" date="2022-10" db="EMBL/GenBank/DDBJ databases">
        <title>Genome assembly of Pristionchus species.</title>
        <authorList>
            <person name="Yoshida K."/>
            <person name="Sommer R.J."/>
        </authorList>
    </citation>
    <scope>NUCLEOTIDE SEQUENCE [LARGE SCALE GENOMIC DNA]</scope>
    <source>
        <strain evidence="3">RS5460</strain>
    </source>
</reference>
<name>A0AAN5I3F1_9BILA</name>
<dbReference type="AlphaFoldDB" id="A0AAN5I3F1"/>